<organism evidence="2 3">
    <name type="scientific">Steinernema hermaphroditum</name>
    <dbReference type="NCBI Taxonomy" id="289476"/>
    <lineage>
        <taxon>Eukaryota</taxon>
        <taxon>Metazoa</taxon>
        <taxon>Ecdysozoa</taxon>
        <taxon>Nematoda</taxon>
        <taxon>Chromadorea</taxon>
        <taxon>Rhabditida</taxon>
        <taxon>Tylenchina</taxon>
        <taxon>Panagrolaimomorpha</taxon>
        <taxon>Strongyloidoidea</taxon>
        <taxon>Steinernematidae</taxon>
        <taxon>Steinernema</taxon>
    </lineage>
</organism>
<dbReference type="PANTHER" id="PTHR22945">
    <property type="entry name" value="SERPENTINE RECEPTOR, CLASS D DELTA"/>
    <property type="match status" value="1"/>
</dbReference>
<accession>A0AA39IQ89</accession>
<feature type="transmembrane region" description="Helical" evidence="1">
    <location>
        <begin position="47"/>
        <end position="75"/>
    </location>
</feature>
<reference evidence="2" key="1">
    <citation type="submission" date="2023-06" db="EMBL/GenBank/DDBJ databases">
        <title>Genomic analysis of the entomopathogenic nematode Steinernema hermaphroditum.</title>
        <authorList>
            <person name="Schwarz E.M."/>
            <person name="Heppert J.K."/>
            <person name="Baniya A."/>
            <person name="Schwartz H.T."/>
            <person name="Tan C.-H."/>
            <person name="Antoshechkin I."/>
            <person name="Sternberg P.W."/>
            <person name="Goodrich-Blair H."/>
            <person name="Dillman A.R."/>
        </authorList>
    </citation>
    <scope>NUCLEOTIDE SEQUENCE</scope>
    <source>
        <strain evidence="2">PS9179</strain>
        <tissue evidence="2">Whole animal</tissue>
    </source>
</reference>
<keyword evidence="1" id="KW-0472">Membrane</keyword>
<keyword evidence="1" id="KW-0812">Transmembrane</keyword>
<dbReference type="Gene3D" id="1.20.1070.10">
    <property type="entry name" value="Rhodopsin 7-helix transmembrane proteins"/>
    <property type="match status" value="1"/>
</dbReference>
<feature type="transmembrane region" description="Helical" evidence="1">
    <location>
        <begin position="378"/>
        <end position="405"/>
    </location>
</feature>
<evidence type="ECO:0000313" key="2">
    <source>
        <dbReference type="EMBL" id="KAK0428481.1"/>
    </source>
</evidence>
<name>A0AA39IQ89_9BILA</name>
<keyword evidence="3" id="KW-1185">Reference proteome</keyword>
<comment type="caution">
    <text evidence="2">The sequence shown here is derived from an EMBL/GenBank/DDBJ whole genome shotgun (WGS) entry which is preliminary data.</text>
</comment>
<feature type="transmembrane region" description="Helical" evidence="1">
    <location>
        <begin position="96"/>
        <end position="123"/>
    </location>
</feature>
<feature type="transmembrane region" description="Helical" evidence="1">
    <location>
        <begin position="185"/>
        <end position="218"/>
    </location>
</feature>
<protein>
    <submittedName>
        <fullName evidence="2">Uncharacterized protein</fullName>
    </submittedName>
</protein>
<dbReference type="Pfam" id="PF10318">
    <property type="entry name" value="7TM_GPCR_Srh"/>
    <property type="match status" value="3"/>
</dbReference>
<feature type="transmembrane region" description="Helical" evidence="1">
    <location>
        <begin position="244"/>
        <end position="269"/>
    </location>
</feature>
<evidence type="ECO:0000256" key="1">
    <source>
        <dbReference type="SAM" id="Phobius"/>
    </source>
</evidence>
<gene>
    <name evidence="2" type="ORF">QR680_010832</name>
</gene>
<dbReference type="AlphaFoldDB" id="A0AA39IQ89"/>
<feature type="transmembrane region" description="Helical" evidence="1">
    <location>
        <begin position="152"/>
        <end position="173"/>
    </location>
</feature>
<sequence>MWPKAINVVLSISTSFPLALSVTLYLHKLDSRGYSEDDLAVCFQVDPLLFGWACMTATYIVIIMTMCFIFTYRVVRTLKLQMVQASKRTKDMQRALTITLLLSALIPTILGMLPVLLVVNAIFLPFLYRYCHVCHPKSFYCINPLWPKGINVALSIATSFLLALPATLHIYLYKLESRGYSEDDIVVCFLFGPVLLGWTCTTAAYIVIIMTMCFIFTYRVVRTLKLQMVQASKRTKDMQRALTITLLLSALIPTILGVSPILLFLYLLASKEEHMEYLLRTIYITCVLEGLLNIICTIVLVKPYRDVLRSWDSRGHTEDDLAVCFQVDPVLFGWGCMTATYIVIIMTMCFIFTYRVVRILKLQMVQASKRTKDMQRALTITLLLSALIPTILGMLPVLLGLYLLASKEEHMEYLIRTIYITCVLEGLLNIICTIVLVKPYRDVLRSWACFKKSETVISVVSNMK</sequence>
<feature type="transmembrane region" description="Helical" evidence="1">
    <location>
        <begin position="281"/>
        <end position="301"/>
    </location>
</feature>
<evidence type="ECO:0000313" key="3">
    <source>
        <dbReference type="Proteomes" id="UP001175271"/>
    </source>
</evidence>
<dbReference type="EMBL" id="JAUCMV010000001">
    <property type="protein sequence ID" value="KAK0428481.1"/>
    <property type="molecule type" value="Genomic_DNA"/>
</dbReference>
<feature type="transmembrane region" description="Helical" evidence="1">
    <location>
        <begin position="417"/>
        <end position="437"/>
    </location>
</feature>
<dbReference type="PANTHER" id="PTHR22945:SF40">
    <property type="entry name" value="SERPENTINE RECEPTOR, CLASS D (DELTA)-RELATED"/>
    <property type="match status" value="1"/>
</dbReference>
<dbReference type="SUPFAM" id="SSF81321">
    <property type="entry name" value="Family A G protein-coupled receptor-like"/>
    <property type="match status" value="1"/>
</dbReference>
<feature type="transmembrane region" description="Helical" evidence="1">
    <location>
        <begin position="7"/>
        <end position="27"/>
    </location>
</feature>
<dbReference type="InterPro" id="IPR019422">
    <property type="entry name" value="7TM_GPCR_serpentine_rcpt_Srh"/>
</dbReference>
<feature type="transmembrane region" description="Helical" evidence="1">
    <location>
        <begin position="331"/>
        <end position="357"/>
    </location>
</feature>
<dbReference type="InterPro" id="IPR050920">
    <property type="entry name" value="Nematode_rcpt-like_delta"/>
</dbReference>
<proteinExistence type="predicted"/>
<dbReference type="Proteomes" id="UP001175271">
    <property type="component" value="Unassembled WGS sequence"/>
</dbReference>
<keyword evidence="1" id="KW-1133">Transmembrane helix</keyword>